<proteinExistence type="predicted"/>
<protein>
    <submittedName>
        <fullName evidence="7">CorA family divalent cation transporter</fullName>
    </submittedName>
</protein>
<evidence type="ECO:0000313" key="7">
    <source>
        <dbReference type="EMBL" id="MBZ5708001.1"/>
    </source>
</evidence>
<evidence type="ECO:0000256" key="3">
    <source>
        <dbReference type="ARBA" id="ARBA00022989"/>
    </source>
</evidence>
<sequence>MSSPIPHQWQVPEVFRERMGHQAGRQRVMSHAGHVLLILHELPDPETPERRAAKMFWRNPEGTWQCSAGGPPGISTLMAHVETFIEAANKLETRGDHARTADEWFALIQAAGPMLRTARNMHRALQEAREAAKTDRGLITTRDLAGDAERAFELIHAHAQEGLRYTSARQAEEQARGAQHMLEAAHRLNMIAAVFLPVTAVATLLGMNLRHGLESWPAPQTFWITLALCFAFGLWIKASMPRPQPAEEPKPPGKGKAKAGKGKR</sequence>
<keyword evidence="4 6" id="KW-0472">Membrane</keyword>
<dbReference type="Gene3D" id="1.20.58.340">
    <property type="entry name" value="Magnesium transport protein CorA, transmembrane region"/>
    <property type="match status" value="1"/>
</dbReference>
<dbReference type="Pfam" id="PF01544">
    <property type="entry name" value="CorA"/>
    <property type="match status" value="1"/>
</dbReference>
<dbReference type="InterPro" id="IPR002523">
    <property type="entry name" value="MgTranspt_CorA/ZnTranspt_ZntB"/>
</dbReference>
<evidence type="ECO:0000256" key="1">
    <source>
        <dbReference type="ARBA" id="ARBA00004141"/>
    </source>
</evidence>
<evidence type="ECO:0000313" key="8">
    <source>
        <dbReference type="Proteomes" id="UP001139031"/>
    </source>
</evidence>
<accession>A0ABS7TIR1</accession>
<evidence type="ECO:0000256" key="5">
    <source>
        <dbReference type="SAM" id="MobiDB-lite"/>
    </source>
</evidence>
<comment type="subcellular location">
    <subcellularLocation>
        <location evidence="1">Membrane</location>
        <topology evidence="1">Multi-pass membrane protein</topology>
    </subcellularLocation>
</comment>
<evidence type="ECO:0000256" key="4">
    <source>
        <dbReference type="ARBA" id="ARBA00023136"/>
    </source>
</evidence>
<feature type="compositionally biased region" description="Basic residues" evidence="5">
    <location>
        <begin position="253"/>
        <end position="264"/>
    </location>
</feature>
<organism evidence="7 8">
    <name type="scientific">Nannocystis pusilla</name>
    <dbReference type="NCBI Taxonomy" id="889268"/>
    <lineage>
        <taxon>Bacteria</taxon>
        <taxon>Pseudomonadati</taxon>
        <taxon>Myxococcota</taxon>
        <taxon>Polyangia</taxon>
        <taxon>Nannocystales</taxon>
        <taxon>Nannocystaceae</taxon>
        <taxon>Nannocystis</taxon>
    </lineage>
</organism>
<evidence type="ECO:0000256" key="2">
    <source>
        <dbReference type="ARBA" id="ARBA00022692"/>
    </source>
</evidence>
<dbReference type="SUPFAM" id="SSF144083">
    <property type="entry name" value="Magnesium transport protein CorA, transmembrane region"/>
    <property type="match status" value="1"/>
</dbReference>
<dbReference type="EMBL" id="JAIRAU010000001">
    <property type="protein sequence ID" value="MBZ5708001.1"/>
    <property type="molecule type" value="Genomic_DNA"/>
</dbReference>
<keyword evidence="3 6" id="KW-1133">Transmembrane helix</keyword>
<dbReference type="InterPro" id="IPR045863">
    <property type="entry name" value="CorA_TM1_TM2"/>
</dbReference>
<dbReference type="Proteomes" id="UP001139031">
    <property type="component" value="Unassembled WGS sequence"/>
</dbReference>
<keyword evidence="2 6" id="KW-0812">Transmembrane</keyword>
<feature type="transmembrane region" description="Helical" evidence="6">
    <location>
        <begin position="188"/>
        <end position="209"/>
    </location>
</feature>
<dbReference type="RefSeq" id="WP_224189760.1">
    <property type="nucleotide sequence ID" value="NZ_JAIRAU010000001.1"/>
</dbReference>
<keyword evidence="8" id="KW-1185">Reference proteome</keyword>
<name>A0ABS7TIR1_9BACT</name>
<evidence type="ECO:0000256" key="6">
    <source>
        <dbReference type="SAM" id="Phobius"/>
    </source>
</evidence>
<gene>
    <name evidence="7" type="ORF">K7C98_01950</name>
</gene>
<comment type="caution">
    <text evidence="7">The sequence shown here is derived from an EMBL/GenBank/DDBJ whole genome shotgun (WGS) entry which is preliminary data.</text>
</comment>
<feature type="region of interest" description="Disordered" evidence="5">
    <location>
        <begin position="241"/>
        <end position="264"/>
    </location>
</feature>
<feature type="transmembrane region" description="Helical" evidence="6">
    <location>
        <begin position="221"/>
        <end position="240"/>
    </location>
</feature>
<reference evidence="7" key="1">
    <citation type="submission" date="2021-08" db="EMBL/GenBank/DDBJ databases">
        <authorList>
            <person name="Stevens D.C."/>
        </authorList>
    </citation>
    <scope>NUCLEOTIDE SEQUENCE</scope>
    <source>
        <strain evidence="7">DSM 53165</strain>
    </source>
</reference>